<evidence type="ECO:0000313" key="1">
    <source>
        <dbReference type="EMBL" id="OZC01847.1"/>
    </source>
</evidence>
<dbReference type="InterPro" id="IPR021866">
    <property type="entry name" value="SpoIIAA-like"/>
</dbReference>
<dbReference type="Gene3D" id="3.40.50.10600">
    <property type="entry name" value="SpoIIaa-like domains"/>
    <property type="match status" value="1"/>
</dbReference>
<proteinExistence type="predicted"/>
<reference evidence="1 2" key="1">
    <citation type="submission" date="2016-11" db="EMBL/GenBank/DDBJ databases">
        <title>Study of marine rhodopsin-containing bacteria.</title>
        <authorList>
            <person name="Yoshizawa S."/>
            <person name="Kumagai Y."/>
            <person name="Kogure K."/>
        </authorList>
    </citation>
    <scope>NUCLEOTIDE SEQUENCE [LARGE SCALE GENOMIC DNA]</scope>
    <source>
        <strain evidence="1 2">SG-29</strain>
    </source>
</reference>
<dbReference type="AlphaFoldDB" id="A0A259TW50"/>
<dbReference type="Proteomes" id="UP000216446">
    <property type="component" value="Unassembled WGS sequence"/>
</dbReference>
<gene>
    <name evidence="1" type="ORF">BSZ36_01885</name>
</gene>
<protein>
    <recommendedName>
        <fullName evidence="3">STAS/SEC14 domain-containing protein</fullName>
    </recommendedName>
</protein>
<dbReference type="SUPFAM" id="SSF52091">
    <property type="entry name" value="SpoIIaa-like"/>
    <property type="match status" value="1"/>
</dbReference>
<keyword evidence="2" id="KW-1185">Reference proteome</keyword>
<sequence length="126" mass="13622">MLRLHPDTPSHVVAYEIDGTVTAPDLAGLYRAVERAMDGTRPVHLYGEIHGVGGLTLDALSANVRRSLALLPRIGRVDRYAVVSDRGWITVAATVQGAVIPGLTVRTWPTSGREDALAWAFEPPVR</sequence>
<dbReference type="OrthoDB" id="555504at2"/>
<dbReference type="InterPro" id="IPR036513">
    <property type="entry name" value="STAS_dom_sf"/>
</dbReference>
<accession>A0A259TW50</accession>
<dbReference type="RefSeq" id="WP_094545467.1">
    <property type="nucleotide sequence ID" value="NZ_MQWB01000001.1"/>
</dbReference>
<name>A0A259TW50_9BACT</name>
<dbReference type="InterPro" id="IPR038396">
    <property type="entry name" value="SpoIIAA-like_sf"/>
</dbReference>
<dbReference type="InParanoid" id="A0A259TW50"/>
<organism evidence="1 2">
    <name type="scientific">Rubricoccus marinus</name>
    <dbReference type="NCBI Taxonomy" id="716817"/>
    <lineage>
        <taxon>Bacteria</taxon>
        <taxon>Pseudomonadati</taxon>
        <taxon>Rhodothermota</taxon>
        <taxon>Rhodothermia</taxon>
        <taxon>Rhodothermales</taxon>
        <taxon>Rubricoccaceae</taxon>
        <taxon>Rubricoccus</taxon>
    </lineage>
</organism>
<evidence type="ECO:0008006" key="3">
    <source>
        <dbReference type="Google" id="ProtNLM"/>
    </source>
</evidence>
<evidence type="ECO:0000313" key="2">
    <source>
        <dbReference type="Proteomes" id="UP000216446"/>
    </source>
</evidence>
<dbReference type="Pfam" id="PF11964">
    <property type="entry name" value="SpoIIAA-like"/>
    <property type="match status" value="1"/>
</dbReference>
<comment type="caution">
    <text evidence="1">The sequence shown here is derived from an EMBL/GenBank/DDBJ whole genome shotgun (WGS) entry which is preliminary data.</text>
</comment>
<dbReference type="EMBL" id="MQWB01000001">
    <property type="protein sequence ID" value="OZC01847.1"/>
    <property type="molecule type" value="Genomic_DNA"/>
</dbReference>